<dbReference type="PANTHER" id="PTHR30502">
    <property type="entry name" value="2-KETO-3-DEOXY-L-RHAMNONATE ALDOLASE"/>
    <property type="match status" value="1"/>
</dbReference>
<keyword evidence="2" id="KW-0479">Metal-binding</keyword>
<dbReference type="GO" id="GO:0005737">
    <property type="term" value="C:cytoplasm"/>
    <property type="evidence" value="ECO:0007669"/>
    <property type="project" value="TreeGrafter"/>
</dbReference>
<keyword evidence="3" id="KW-0456">Lyase</keyword>
<evidence type="ECO:0000259" key="4">
    <source>
        <dbReference type="Pfam" id="PF03328"/>
    </source>
</evidence>
<name>A0A4R3KC54_9FIRM</name>
<dbReference type="GO" id="GO:0046872">
    <property type="term" value="F:metal ion binding"/>
    <property type="evidence" value="ECO:0007669"/>
    <property type="project" value="UniProtKB-KW"/>
</dbReference>
<proteinExistence type="inferred from homology"/>
<feature type="domain" description="HpcH/HpaI aldolase/citrate lyase" evidence="4">
    <location>
        <begin position="60"/>
        <end position="214"/>
    </location>
</feature>
<dbReference type="RefSeq" id="WP_132379463.1">
    <property type="nucleotide sequence ID" value="NZ_SLZZ01000005.1"/>
</dbReference>
<evidence type="ECO:0000256" key="3">
    <source>
        <dbReference type="ARBA" id="ARBA00023239"/>
    </source>
</evidence>
<dbReference type="InterPro" id="IPR015813">
    <property type="entry name" value="Pyrv/PenolPyrv_kinase-like_dom"/>
</dbReference>
<evidence type="ECO:0000256" key="1">
    <source>
        <dbReference type="ARBA" id="ARBA00005568"/>
    </source>
</evidence>
<dbReference type="OrthoDB" id="86160at2"/>
<dbReference type="Pfam" id="PF03328">
    <property type="entry name" value="HpcH_HpaI"/>
    <property type="match status" value="1"/>
</dbReference>
<organism evidence="5 6">
    <name type="scientific">Muricomes intestini</name>
    <dbReference type="NCBI Taxonomy" id="1796634"/>
    <lineage>
        <taxon>Bacteria</taxon>
        <taxon>Bacillati</taxon>
        <taxon>Bacillota</taxon>
        <taxon>Clostridia</taxon>
        <taxon>Lachnospirales</taxon>
        <taxon>Lachnospiraceae</taxon>
        <taxon>Muricomes</taxon>
    </lineage>
</organism>
<evidence type="ECO:0000256" key="2">
    <source>
        <dbReference type="ARBA" id="ARBA00022723"/>
    </source>
</evidence>
<dbReference type="AlphaFoldDB" id="A0A4R3KC54"/>
<dbReference type="SUPFAM" id="SSF51621">
    <property type="entry name" value="Phosphoenolpyruvate/pyruvate domain"/>
    <property type="match status" value="1"/>
</dbReference>
<gene>
    <name evidence="5" type="ORF">EDD59_1051</name>
</gene>
<accession>A0A4R3KC54</accession>
<dbReference type="InterPro" id="IPR050251">
    <property type="entry name" value="HpcH-HpaI_aldolase"/>
</dbReference>
<dbReference type="Gene3D" id="3.20.20.60">
    <property type="entry name" value="Phosphoenolpyruvate-binding domains"/>
    <property type="match status" value="1"/>
</dbReference>
<protein>
    <submittedName>
        <fullName evidence="5">2-keto-3-deoxy-L-rhamnonate aldolase RhmA</fullName>
    </submittedName>
</protein>
<dbReference type="GO" id="GO:0016832">
    <property type="term" value="F:aldehyde-lyase activity"/>
    <property type="evidence" value="ECO:0007669"/>
    <property type="project" value="TreeGrafter"/>
</dbReference>
<dbReference type="InterPro" id="IPR040442">
    <property type="entry name" value="Pyrv_kinase-like_dom_sf"/>
</dbReference>
<evidence type="ECO:0000313" key="5">
    <source>
        <dbReference type="EMBL" id="TCS80625.1"/>
    </source>
</evidence>
<comment type="caution">
    <text evidence="5">The sequence shown here is derived from an EMBL/GenBank/DDBJ whole genome shotgun (WGS) entry which is preliminary data.</text>
</comment>
<comment type="similarity">
    <text evidence="1">Belongs to the HpcH/HpaI aldolase family.</text>
</comment>
<dbReference type="EMBL" id="SLZZ01000005">
    <property type="protein sequence ID" value="TCS80625.1"/>
    <property type="molecule type" value="Genomic_DNA"/>
</dbReference>
<reference evidence="5 6" key="1">
    <citation type="submission" date="2019-03" db="EMBL/GenBank/DDBJ databases">
        <title>Genomic Encyclopedia of Type Strains, Phase IV (KMG-IV): sequencing the most valuable type-strain genomes for metagenomic binning, comparative biology and taxonomic classification.</title>
        <authorList>
            <person name="Goeker M."/>
        </authorList>
    </citation>
    <scope>NUCLEOTIDE SEQUENCE [LARGE SCALE GENOMIC DNA]</scope>
    <source>
        <strain evidence="5 6">DSM 29489</strain>
    </source>
</reference>
<dbReference type="InterPro" id="IPR005000">
    <property type="entry name" value="Aldolase/citrate-lyase_domain"/>
</dbReference>
<dbReference type="PANTHER" id="PTHR30502:SF0">
    <property type="entry name" value="PHOSPHOENOLPYRUVATE CARBOXYLASE FAMILY PROTEIN"/>
    <property type="match status" value="1"/>
</dbReference>
<sequence>MKENKLRNMLVNGQATVGTRIWSTWPTLTEACASTGSFDYIEFVAEYVPYDLHSLENLARACELHNISSMIKVDLQNRFYVAQKAMAAGFQSVLFTDHKTAEEVAESLHIVSPDCPESGGRFGYPNNRWVGFQPNNPQMKYAAMVKGTVKAFMIEKAETMDSIEEICSIDGVDMVQFGPSDYSMSKGWNLKDHRDEIRKAEEKMIQVALEHGVAPRCEIDTIEQAEYYKSLGVKHFCVGDEFRNQMAYWNGPAKQVKELAEGLK</sequence>
<dbReference type="Proteomes" id="UP000295726">
    <property type="component" value="Unassembled WGS sequence"/>
</dbReference>
<keyword evidence="6" id="KW-1185">Reference proteome</keyword>
<evidence type="ECO:0000313" key="6">
    <source>
        <dbReference type="Proteomes" id="UP000295726"/>
    </source>
</evidence>